<evidence type="ECO:0000313" key="6">
    <source>
        <dbReference type="EMBL" id="MBB5620923.1"/>
    </source>
</evidence>
<evidence type="ECO:0000256" key="1">
    <source>
        <dbReference type="ARBA" id="ARBA00023015"/>
    </source>
</evidence>
<evidence type="ECO:0000256" key="2">
    <source>
        <dbReference type="ARBA" id="ARBA00023125"/>
    </source>
</evidence>
<dbReference type="PANTHER" id="PTHR43280:SF29">
    <property type="entry name" value="ARAC-FAMILY TRANSCRIPTIONAL REGULATOR"/>
    <property type="match status" value="1"/>
</dbReference>
<reference evidence="6 7" key="1">
    <citation type="submission" date="2020-08" db="EMBL/GenBank/DDBJ databases">
        <title>Genomic Encyclopedia of Type Strains, Phase IV (KMG-V): Genome sequencing to study the core and pangenomes of soil and plant-associated prokaryotes.</title>
        <authorList>
            <person name="Whitman W."/>
        </authorList>
    </citation>
    <scope>NUCLEOTIDE SEQUENCE [LARGE SCALE GENOMIC DNA]</scope>
    <source>
        <strain evidence="6 7">MP7CTX6</strain>
    </source>
</reference>
<dbReference type="InterPro" id="IPR009057">
    <property type="entry name" value="Homeodomain-like_sf"/>
</dbReference>
<protein>
    <submittedName>
        <fullName evidence="6">AraC-like DNA-binding protein</fullName>
    </submittedName>
</protein>
<keyword evidence="4" id="KW-0472">Membrane</keyword>
<dbReference type="InterPro" id="IPR018060">
    <property type="entry name" value="HTH_AraC"/>
</dbReference>
<dbReference type="PANTHER" id="PTHR43280">
    <property type="entry name" value="ARAC-FAMILY TRANSCRIPTIONAL REGULATOR"/>
    <property type="match status" value="1"/>
</dbReference>
<feature type="transmembrane region" description="Helical" evidence="4">
    <location>
        <begin position="40"/>
        <end position="60"/>
    </location>
</feature>
<dbReference type="SUPFAM" id="SSF46689">
    <property type="entry name" value="Homeodomain-like"/>
    <property type="match status" value="1"/>
</dbReference>
<dbReference type="PROSITE" id="PS00041">
    <property type="entry name" value="HTH_ARAC_FAMILY_1"/>
    <property type="match status" value="1"/>
</dbReference>
<feature type="transmembrane region" description="Helical" evidence="4">
    <location>
        <begin position="6"/>
        <end position="28"/>
    </location>
</feature>
<feature type="transmembrane region" description="Helical" evidence="4">
    <location>
        <begin position="169"/>
        <end position="189"/>
    </location>
</feature>
<feature type="transmembrane region" description="Helical" evidence="4">
    <location>
        <begin position="98"/>
        <end position="120"/>
    </location>
</feature>
<dbReference type="Pfam" id="PF12833">
    <property type="entry name" value="HTH_18"/>
    <property type="match status" value="1"/>
</dbReference>
<keyword evidence="4" id="KW-1133">Transmembrane helix</keyword>
<evidence type="ECO:0000313" key="7">
    <source>
        <dbReference type="Proteomes" id="UP000537718"/>
    </source>
</evidence>
<proteinExistence type="predicted"/>
<evidence type="ECO:0000259" key="5">
    <source>
        <dbReference type="PROSITE" id="PS01124"/>
    </source>
</evidence>
<dbReference type="SMART" id="SM00342">
    <property type="entry name" value="HTH_ARAC"/>
    <property type="match status" value="1"/>
</dbReference>
<feature type="domain" description="HTH araC/xylS-type" evidence="5">
    <location>
        <begin position="246"/>
        <end position="348"/>
    </location>
</feature>
<dbReference type="Gene3D" id="1.10.10.60">
    <property type="entry name" value="Homeodomain-like"/>
    <property type="match status" value="2"/>
</dbReference>
<evidence type="ECO:0000256" key="3">
    <source>
        <dbReference type="ARBA" id="ARBA00023163"/>
    </source>
</evidence>
<dbReference type="Proteomes" id="UP000537718">
    <property type="component" value="Unassembled WGS sequence"/>
</dbReference>
<keyword evidence="2 6" id="KW-0238">DNA-binding</keyword>
<keyword evidence="4" id="KW-0812">Transmembrane</keyword>
<dbReference type="InterPro" id="IPR018062">
    <property type="entry name" value="HTH_AraC-typ_CS"/>
</dbReference>
<evidence type="ECO:0000256" key="4">
    <source>
        <dbReference type="SAM" id="Phobius"/>
    </source>
</evidence>
<name>A0A7W8YSR5_9SPHI</name>
<feature type="transmembrane region" description="Helical" evidence="4">
    <location>
        <begin position="126"/>
        <end position="149"/>
    </location>
</feature>
<dbReference type="GO" id="GO:0043565">
    <property type="term" value="F:sequence-specific DNA binding"/>
    <property type="evidence" value="ECO:0007669"/>
    <property type="project" value="InterPro"/>
</dbReference>
<feature type="transmembrane region" description="Helical" evidence="4">
    <location>
        <begin position="195"/>
        <end position="216"/>
    </location>
</feature>
<keyword evidence="1" id="KW-0805">Transcription regulation</keyword>
<keyword evidence="3" id="KW-0804">Transcription</keyword>
<sequence>MNVSKELLFFFSALGTFNALILGIYFFFFTRKKYLTNYFLGALLIVLSVRVGKSVLLHFSESLPKIYLQIGLSACFFIGPFLYYFLKSAIEEVSTIKRNWIWSLGLLLILITTVGIRFPYQDYPSVWGYFVWVIYTQWLIYLISAGLLLKGMIAKLFLKGSSMHTPETWLLMIFISNVIIFIFYFLAIINAPFASYISGAVVFSFILYLVISVILYRKKTDDLFLLTPNKSPVKKVNEADAEILIRKLEKVMTENEAYKNPDLKLSDLSKGINVSSHQLSQLLNDNLGKNFTTFVNEFRIREACKIISTDDRLTLESVGYEVGFNSKSTFFAAFKKQTNTTPLNYQQNMLKR</sequence>
<dbReference type="GO" id="GO:0003700">
    <property type="term" value="F:DNA-binding transcription factor activity"/>
    <property type="evidence" value="ECO:0007669"/>
    <property type="project" value="InterPro"/>
</dbReference>
<comment type="caution">
    <text evidence="6">The sequence shown here is derived from an EMBL/GenBank/DDBJ whole genome shotgun (WGS) entry which is preliminary data.</text>
</comment>
<dbReference type="PROSITE" id="PS01124">
    <property type="entry name" value="HTH_ARAC_FAMILY_2"/>
    <property type="match status" value="1"/>
</dbReference>
<dbReference type="AlphaFoldDB" id="A0A7W8YSR5"/>
<organism evidence="6 7">
    <name type="scientific">Pedobacter cryoconitis</name>
    <dbReference type="NCBI Taxonomy" id="188932"/>
    <lineage>
        <taxon>Bacteria</taxon>
        <taxon>Pseudomonadati</taxon>
        <taxon>Bacteroidota</taxon>
        <taxon>Sphingobacteriia</taxon>
        <taxon>Sphingobacteriales</taxon>
        <taxon>Sphingobacteriaceae</taxon>
        <taxon>Pedobacter</taxon>
    </lineage>
</organism>
<gene>
    <name evidence="6" type="ORF">HDE69_001976</name>
</gene>
<accession>A0A7W8YSR5</accession>
<feature type="transmembrane region" description="Helical" evidence="4">
    <location>
        <begin position="66"/>
        <end position="86"/>
    </location>
</feature>
<dbReference type="RefSeq" id="WP_183866925.1">
    <property type="nucleotide sequence ID" value="NZ_JACHCF010000004.1"/>
</dbReference>
<dbReference type="EMBL" id="JACHCF010000004">
    <property type="protein sequence ID" value="MBB5620923.1"/>
    <property type="molecule type" value="Genomic_DNA"/>
</dbReference>